<dbReference type="EMBL" id="JACEFB010000025">
    <property type="protein sequence ID" value="MBA2227949.1"/>
    <property type="molecule type" value="Genomic_DNA"/>
</dbReference>
<dbReference type="Gene3D" id="3.30.420.10">
    <property type="entry name" value="Ribonuclease H-like superfamily/Ribonuclease H"/>
    <property type="match status" value="1"/>
</dbReference>
<dbReference type="AlphaFoldDB" id="A0A7V9ADD6"/>
<evidence type="ECO:0000313" key="2">
    <source>
        <dbReference type="EMBL" id="MBA2227949.1"/>
    </source>
</evidence>
<dbReference type="Proteomes" id="UP000542342">
    <property type="component" value="Unassembled WGS sequence"/>
</dbReference>
<evidence type="ECO:0000259" key="1">
    <source>
        <dbReference type="Pfam" id="PF10108"/>
    </source>
</evidence>
<keyword evidence="3" id="KW-1185">Reference proteome</keyword>
<dbReference type="InterPro" id="IPR019288">
    <property type="entry name" value="3'-5'_exonuclease_PolB-like"/>
</dbReference>
<reference evidence="2 3" key="1">
    <citation type="submission" date="2020-07" db="EMBL/GenBank/DDBJ databases">
        <title>Thermogemmata thermophila gen. nov., sp. nov., a novel moderate thermophilic planctomycete from a Kamchatka hot spring.</title>
        <authorList>
            <person name="Elcheninov A.G."/>
            <person name="Podosokorskaya O.A."/>
            <person name="Kovaleva O.L."/>
            <person name="Novikov A."/>
            <person name="Bonch-Osmolovskaya E.A."/>
            <person name="Toshchakov S.V."/>
            <person name="Kublanov I.V."/>
        </authorList>
    </citation>
    <scope>NUCLEOTIDE SEQUENCE [LARGE SCALE GENOMIC DNA]</scope>
    <source>
        <strain evidence="2 3">2918</strain>
    </source>
</reference>
<dbReference type="Pfam" id="PF10108">
    <property type="entry name" value="DNA_pol_B_exo2"/>
    <property type="match status" value="1"/>
</dbReference>
<feature type="domain" description="Predicted 3'-5' exonuclease PolB-like" evidence="1">
    <location>
        <begin position="66"/>
        <end position="279"/>
    </location>
</feature>
<dbReference type="InterPro" id="IPR036397">
    <property type="entry name" value="RNaseH_sf"/>
</dbReference>
<dbReference type="SUPFAM" id="SSF53098">
    <property type="entry name" value="Ribonuclease H-like"/>
    <property type="match status" value="1"/>
</dbReference>
<gene>
    <name evidence="2" type="ORF">H0921_17455</name>
</gene>
<dbReference type="RefSeq" id="WP_194539813.1">
    <property type="nucleotide sequence ID" value="NZ_JACEFB010000025.1"/>
</dbReference>
<dbReference type="GO" id="GO:0003676">
    <property type="term" value="F:nucleic acid binding"/>
    <property type="evidence" value="ECO:0007669"/>
    <property type="project" value="InterPro"/>
</dbReference>
<sequence>MIGPSAEAAETTAGEEGGSRTAYLVLDTESIPDGQLLAEVRYPGENLDPHEAILRAQQEAREQGKSDFLPVSFHLPVAVCIARVAQDFSLQSLTQLDAPLFRPREITRQFWRGYQRLRDPQSGVPPYQMPRLVTFNGLGFDIPLLELAAFRFGFSLAQHLLDRDRYRTSIFDLLDWLTNRRAYPLAGGLHLLARLLGLPGKMDITGDQVYQLYTQGRLQDINDYCLCDTLDTYFIFLRTRVLTGEITPEQERLLHLQASQFLQAQASQFPVLEKYLHAWNPPAFAPQLLPTASF</sequence>
<accession>A0A7V9ADD6</accession>
<protein>
    <submittedName>
        <fullName evidence="2">Ribonuclease H-like domain-containing protein</fullName>
    </submittedName>
</protein>
<comment type="caution">
    <text evidence="2">The sequence shown here is derived from an EMBL/GenBank/DDBJ whole genome shotgun (WGS) entry which is preliminary data.</text>
</comment>
<dbReference type="InterPro" id="IPR012337">
    <property type="entry name" value="RNaseH-like_sf"/>
</dbReference>
<evidence type="ECO:0000313" key="3">
    <source>
        <dbReference type="Proteomes" id="UP000542342"/>
    </source>
</evidence>
<organism evidence="2 3">
    <name type="scientific">Thermogemmata fonticola</name>
    <dbReference type="NCBI Taxonomy" id="2755323"/>
    <lineage>
        <taxon>Bacteria</taxon>
        <taxon>Pseudomonadati</taxon>
        <taxon>Planctomycetota</taxon>
        <taxon>Planctomycetia</taxon>
        <taxon>Gemmatales</taxon>
        <taxon>Gemmataceae</taxon>
        <taxon>Thermogemmata</taxon>
    </lineage>
</organism>
<name>A0A7V9ADD6_9BACT</name>
<proteinExistence type="predicted"/>